<dbReference type="PANTHER" id="PTHR35273:SF2">
    <property type="entry name" value="ALPHA-GALACTOSIDASE"/>
    <property type="match status" value="1"/>
</dbReference>
<dbReference type="GO" id="GO:0004557">
    <property type="term" value="F:alpha-galactosidase activity"/>
    <property type="evidence" value="ECO:0007669"/>
    <property type="project" value="UniProtKB-EC"/>
</dbReference>
<evidence type="ECO:0000256" key="2">
    <source>
        <dbReference type="ARBA" id="ARBA00012755"/>
    </source>
</evidence>
<dbReference type="Proteomes" id="UP000286045">
    <property type="component" value="Unassembled WGS sequence"/>
</dbReference>
<accession>A0A439CTS2</accession>
<evidence type="ECO:0000313" key="6">
    <source>
        <dbReference type="EMBL" id="RWA05564.1"/>
    </source>
</evidence>
<dbReference type="InterPro" id="IPR017853">
    <property type="entry name" value="GH"/>
</dbReference>
<evidence type="ECO:0000256" key="4">
    <source>
        <dbReference type="SAM" id="Phobius"/>
    </source>
</evidence>
<feature type="region of interest" description="Disordered" evidence="3">
    <location>
        <begin position="1"/>
        <end position="24"/>
    </location>
</feature>
<proteinExistence type="predicted"/>
<feature type="compositionally biased region" description="Polar residues" evidence="3">
    <location>
        <begin position="15"/>
        <end position="24"/>
    </location>
</feature>
<dbReference type="STRING" id="363999.A0A439CTS2"/>
<sequence length="330" mass="35209">MSATVQKEAEAHVNEASSQANSITATPTSWKRRLLARKKIIIFTMVGVVALGLGLGLGIGLSQAACTGAKPTSTSTPSPSPSSKASIIQPSVGTTWDYPLGFSLTTSNANSSTIFYPVDLENTSANTITALKNAGHTVICYFSAGSVEDYREDAGDFPSEAIGNTLDGWPDEKWLDIRNVKVREVMATRIASAASKGCVGVDPDNIDGYTNKPGFDLTEDDTVDYVRYMAETAHNAGLAYGLKNGGAIVDRVVDVAQWAINEECAEYNECADWAPFIEAGKPVFHVEYTDDDDATTVSPSKLSKACAADGQSGFSSVVKHYSLDNWIVYC</sequence>
<evidence type="ECO:0000256" key="1">
    <source>
        <dbReference type="ARBA" id="ARBA00001255"/>
    </source>
</evidence>
<dbReference type="EC" id="3.2.1.22" evidence="2"/>
<comment type="catalytic activity">
    <reaction evidence="1">
        <text>Hydrolysis of terminal, non-reducing alpha-D-galactose residues in alpha-D-galactosides, including galactose oligosaccharides, galactomannans and galactolipids.</text>
        <dbReference type="EC" id="3.2.1.22"/>
    </reaction>
</comment>
<keyword evidence="4" id="KW-0472">Membrane</keyword>
<comment type="caution">
    <text evidence="6">The sequence shown here is derived from an EMBL/GenBank/DDBJ whole genome shotgun (WGS) entry which is preliminary data.</text>
</comment>
<protein>
    <recommendedName>
        <fullName evidence="2">alpha-galactosidase</fullName>
        <ecNumber evidence="2">3.2.1.22</ecNumber>
    </recommendedName>
</protein>
<reference evidence="6 7" key="1">
    <citation type="submission" date="2018-12" db="EMBL/GenBank/DDBJ databases">
        <title>Draft genome sequence of Xylaria grammica IHI A82.</title>
        <authorList>
            <person name="Buettner E."/>
            <person name="Kellner H."/>
        </authorList>
    </citation>
    <scope>NUCLEOTIDE SEQUENCE [LARGE SCALE GENOMIC DNA]</scope>
    <source>
        <strain evidence="6 7">IHI A82</strain>
    </source>
</reference>
<evidence type="ECO:0000256" key="3">
    <source>
        <dbReference type="SAM" id="MobiDB-lite"/>
    </source>
</evidence>
<feature type="domain" description="Glycoside-hydrolase family GH114 TIM-barrel" evidence="5">
    <location>
        <begin position="95"/>
        <end position="326"/>
    </location>
</feature>
<keyword evidence="7" id="KW-1185">Reference proteome</keyword>
<gene>
    <name evidence="6" type="ORF">EKO27_g9540</name>
</gene>
<evidence type="ECO:0000259" key="5">
    <source>
        <dbReference type="Pfam" id="PF03537"/>
    </source>
</evidence>
<keyword evidence="4" id="KW-0812">Transmembrane</keyword>
<organism evidence="6 7">
    <name type="scientific">Xylaria grammica</name>
    <dbReference type="NCBI Taxonomy" id="363999"/>
    <lineage>
        <taxon>Eukaryota</taxon>
        <taxon>Fungi</taxon>
        <taxon>Dikarya</taxon>
        <taxon>Ascomycota</taxon>
        <taxon>Pezizomycotina</taxon>
        <taxon>Sordariomycetes</taxon>
        <taxon>Xylariomycetidae</taxon>
        <taxon>Xylariales</taxon>
        <taxon>Xylariaceae</taxon>
        <taxon>Xylaria</taxon>
    </lineage>
</organism>
<dbReference type="Gene3D" id="3.20.20.70">
    <property type="entry name" value="Aldolase class I"/>
    <property type="match status" value="1"/>
</dbReference>
<dbReference type="EMBL" id="RYZI01000426">
    <property type="protein sequence ID" value="RWA05564.1"/>
    <property type="molecule type" value="Genomic_DNA"/>
</dbReference>
<feature type="transmembrane region" description="Helical" evidence="4">
    <location>
        <begin position="40"/>
        <end position="61"/>
    </location>
</feature>
<name>A0A439CTS2_9PEZI</name>
<dbReference type="PANTHER" id="PTHR35273">
    <property type="entry name" value="ALPHA-1,4 POLYGALACTOSAMINIDASE, PUTATIVE (AFU_ORTHOLOGUE AFUA_3G07890)-RELATED"/>
    <property type="match status" value="1"/>
</dbReference>
<dbReference type="InterPro" id="IPR013785">
    <property type="entry name" value="Aldolase_TIM"/>
</dbReference>
<evidence type="ECO:0000313" key="7">
    <source>
        <dbReference type="Proteomes" id="UP000286045"/>
    </source>
</evidence>
<keyword evidence="4" id="KW-1133">Transmembrane helix</keyword>
<dbReference type="SUPFAM" id="SSF51445">
    <property type="entry name" value="(Trans)glycosidases"/>
    <property type="match status" value="1"/>
</dbReference>
<dbReference type="InterPro" id="IPR004352">
    <property type="entry name" value="GH114_TIM-barrel"/>
</dbReference>
<dbReference type="Pfam" id="PF03537">
    <property type="entry name" value="Glyco_hydro_114"/>
    <property type="match status" value="1"/>
</dbReference>
<dbReference type="AlphaFoldDB" id="A0A439CTS2"/>